<evidence type="ECO:0000256" key="3">
    <source>
        <dbReference type="ARBA" id="ARBA00007630"/>
    </source>
</evidence>
<keyword evidence="7 15" id="KW-0963">Cytoplasm</keyword>
<dbReference type="EMBL" id="JBHRTI010000003">
    <property type="protein sequence ID" value="MFC3147143.1"/>
    <property type="molecule type" value="Genomic_DNA"/>
</dbReference>
<name>A0ABV7H3J3_9BURK</name>
<protein>
    <recommendedName>
        <fullName evidence="6 15">tRNA (guanine-N(1)-)-methyltransferase</fullName>
        <ecNumber evidence="5 15">2.1.1.228</ecNumber>
    </recommendedName>
    <alternativeName>
        <fullName evidence="12 15">M1G-methyltransferase</fullName>
    </alternativeName>
    <alternativeName>
        <fullName evidence="13 15">tRNA [GM37] methyltransferase</fullName>
    </alternativeName>
</protein>
<keyword evidence="11 15" id="KW-0819">tRNA processing</keyword>
<evidence type="ECO:0000256" key="13">
    <source>
        <dbReference type="ARBA" id="ARBA00033392"/>
    </source>
</evidence>
<dbReference type="InterPro" id="IPR029028">
    <property type="entry name" value="Alpha/beta_knot_MTases"/>
</dbReference>
<accession>A0ABV7H3J3</accession>
<evidence type="ECO:0000256" key="4">
    <source>
        <dbReference type="ARBA" id="ARBA00011738"/>
    </source>
</evidence>
<dbReference type="InterPro" id="IPR002649">
    <property type="entry name" value="tRNA_m1G_MeTrfase_TrmD"/>
</dbReference>
<evidence type="ECO:0000256" key="11">
    <source>
        <dbReference type="ARBA" id="ARBA00022694"/>
    </source>
</evidence>
<dbReference type="SUPFAM" id="SSF75217">
    <property type="entry name" value="alpha/beta knot"/>
    <property type="match status" value="1"/>
</dbReference>
<dbReference type="InterPro" id="IPR016009">
    <property type="entry name" value="tRNA_MeTrfase_TRMD/TRM10"/>
</dbReference>
<evidence type="ECO:0000256" key="14">
    <source>
        <dbReference type="ARBA" id="ARBA00047783"/>
    </source>
</evidence>
<dbReference type="Gene3D" id="1.10.1270.20">
    <property type="entry name" value="tRNA(m1g37)methyltransferase, domain 2"/>
    <property type="match status" value="1"/>
</dbReference>
<evidence type="ECO:0000256" key="7">
    <source>
        <dbReference type="ARBA" id="ARBA00022490"/>
    </source>
</evidence>
<reference evidence="19" key="1">
    <citation type="journal article" date="2019" name="Int. J. Syst. Evol. Microbiol.">
        <title>The Global Catalogue of Microorganisms (GCM) 10K type strain sequencing project: providing services to taxonomists for standard genome sequencing and annotation.</title>
        <authorList>
            <consortium name="The Broad Institute Genomics Platform"/>
            <consortium name="The Broad Institute Genome Sequencing Center for Infectious Disease"/>
            <person name="Wu L."/>
            <person name="Ma J."/>
        </authorList>
    </citation>
    <scope>NUCLEOTIDE SEQUENCE [LARGE SCALE GENOMIC DNA]</scope>
    <source>
        <strain evidence="19">KCTC 52168</strain>
    </source>
</reference>
<evidence type="ECO:0000256" key="8">
    <source>
        <dbReference type="ARBA" id="ARBA00022603"/>
    </source>
</evidence>
<dbReference type="InterPro" id="IPR029026">
    <property type="entry name" value="tRNA_m1G_MTases_N"/>
</dbReference>
<comment type="catalytic activity">
    <reaction evidence="14 15 16">
        <text>guanosine(37) in tRNA + S-adenosyl-L-methionine = N(1)-methylguanosine(37) in tRNA + S-adenosyl-L-homocysteine + H(+)</text>
        <dbReference type="Rhea" id="RHEA:36899"/>
        <dbReference type="Rhea" id="RHEA-COMP:10145"/>
        <dbReference type="Rhea" id="RHEA-COMP:10147"/>
        <dbReference type="ChEBI" id="CHEBI:15378"/>
        <dbReference type="ChEBI" id="CHEBI:57856"/>
        <dbReference type="ChEBI" id="CHEBI:59789"/>
        <dbReference type="ChEBI" id="CHEBI:73542"/>
        <dbReference type="ChEBI" id="CHEBI:74269"/>
        <dbReference type="EC" id="2.1.1.228"/>
    </reaction>
</comment>
<keyword evidence="9 15" id="KW-0808">Transferase</keyword>
<dbReference type="GO" id="GO:0032259">
    <property type="term" value="P:methylation"/>
    <property type="evidence" value="ECO:0007669"/>
    <property type="project" value="UniProtKB-KW"/>
</dbReference>
<feature type="domain" description="tRNA methyltransferase TRMD/TRM10-type" evidence="17">
    <location>
        <begin position="1"/>
        <end position="228"/>
    </location>
</feature>
<evidence type="ECO:0000259" key="17">
    <source>
        <dbReference type="Pfam" id="PF01746"/>
    </source>
</evidence>
<dbReference type="RefSeq" id="WP_377301917.1">
    <property type="nucleotide sequence ID" value="NZ_CP180191.1"/>
</dbReference>
<keyword evidence="10 15" id="KW-0949">S-adenosyl-L-methionine</keyword>
<dbReference type="EC" id="2.1.1.228" evidence="5 15"/>
<dbReference type="Pfam" id="PF01746">
    <property type="entry name" value="tRNA_m1G_MT"/>
    <property type="match status" value="1"/>
</dbReference>
<evidence type="ECO:0000256" key="12">
    <source>
        <dbReference type="ARBA" id="ARBA00029736"/>
    </source>
</evidence>
<dbReference type="GO" id="GO:0052906">
    <property type="term" value="F:tRNA (guanine(37)-N1)-methyltransferase activity"/>
    <property type="evidence" value="ECO:0007669"/>
    <property type="project" value="UniProtKB-EC"/>
</dbReference>
<keyword evidence="19" id="KW-1185">Reference proteome</keyword>
<feature type="binding site" evidence="15">
    <location>
        <begin position="132"/>
        <end position="137"/>
    </location>
    <ligand>
        <name>S-adenosyl-L-methionine</name>
        <dbReference type="ChEBI" id="CHEBI:59789"/>
    </ligand>
</feature>
<comment type="caution">
    <text evidence="18">The sequence shown here is derived from an EMBL/GenBank/DDBJ whole genome shotgun (WGS) entry which is preliminary data.</text>
</comment>
<dbReference type="PIRSF" id="PIRSF000386">
    <property type="entry name" value="tRNA_mtase"/>
    <property type="match status" value="1"/>
</dbReference>
<evidence type="ECO:0000256" key="9">
    <source>
        <dbReference type="ARBA" id="ARBA00022679"/>
    </source>
</evidence>
<comment type="function">
    <text evidence="1 15 16">Specifically methylates guanosine-37 in various tRNAs.</text>
</comment>
<comment type="similarity">
    <text evidence="3 15 16">Belongs to the RNA methyltransferase TrmD family.</text>
</comment>
<evidence type="ECO:0000313" key="19">
    <source>
        <dbReference type="Proteomes" id="UP001595556"/>
    </source>
</evidence>
<dbReference type="Gene3D" id="3.40.1280.10">
    <property type="match status" value="1"/>
</dbReference>
<dbReference type="Proteomes" id="UP001595556">
    <property type="component" value="Unassembled WGS sequence"/>
</dbReference>
<evidence type="ECO:0000256" key="6">
    <source>
        <dbReference type="ARBA" id="ARBA00014679"/>
    </source>
</evidence>
<dbReference type="InterPro" id="IPR023148">
    <property type="entry name" value="tRNA_m1G_MeTrfase_C_sf"/>
</dbReference>
<evidence type="ECO:0000256" key="2">
    <source>
        <dbReference type="ARBA" id="ARBA00004496"/>
    </source>
</evidence>
<dbReference type="HAMAP" id="MF_00605">
    <property type="entry name" value="TrmD"/>
    <property type="match status" value="1"/>
</dbReference>
<evidence type="ECO:0000256" key="10">
    <source>
        <dbReference type="ARBA" id="ARBA00022691"/>
    </source>
</evidence>
<dbReference type="PANTHER" id="PTHR46417:SF1">
    <property type="entry name" value="TRNA (GUANINE-N(1)-)-METHYLTRANSFERASE"/>
    <property type="match status" value="1"/>
</dbReference>
<comment type="subcellular location">
    <subcellularLocation>
        <location evidence="2 15 16">Cytoplasm</location>
    </subcellularLocation>
</comment>
<sequence length="259" mass="28005">MRFDVLTIFPEMFSALTGSGITRRAAETGALQLKLWNPRDFTQDAYRRVDDRPFGGGPGMVMLAAPLQAALDAAMADGKRGPVLLMSPAGGPLTHRKVMQLSQLEGLTLICGRYEGIDERFIARNVDEEVSIGDFVVSGGELPAMMLMDAVARQLPGVLNTEGSATEESFADGLLDCPQFTRPEVLDVDGVGEGVPAVLMSGNHAEIAKWRREQQLIRTLSRRPDLIESARAAGTLSARDEATLRRYISDALSTKKGTA</sequence>
<feature type="binding site" evidence="15">
    <location>
        <position position="112"/>
    </location>
    <ligand>
        <name>S-adenosyl-L-methionine</name>
        <dbReference type="ChEBI" id="CHEBI:59789"/>
    </ligand>
</feature>
<evidence type="ECO:0000256" key="5">
    <source>
        <dbReference type="ARBA" id="ARBA00012807"/>
    </source>
</evidence>
<proteinExistence type="inferred from homology"/>
<dbReference type="CDD" id="cd18080">
    <property type="entry name" value="TrmD-like"/>
    <property type="match status" value="1"/>
</dbReference>
<keyword evidence="8 15" id="KW-0489">Methyltransferase</keyword>
<gene>
    <name evidence="15 18" type="primary">trmD</name>
    <name evidence="18" type="ORF">ACFOEN_05745</name>
</gene>
<evidence type="ECO:0000256" key="1">
    <source>
        <dbReference type="ARBA" id="ARBA00002634"/>
    </source>
</evidence>
<evidence type="ECO:0000256" key="15">
    <source>
        <dbReference type="HAMAP-Rule" id="MF_00605"/>
    </source>
</evidence>
<organism evidence="18 19">
    <name type="scientific">Piscinibacterium candidicorallinum</name>
    <dbReference type="NCBI Taxonomy" id="1793872"/>
    <lineage>
        <taxon>Bacteria</taxon>
        <taxon>Pseudomonadati</taxon>
        <taxon>Pseudomonadota</taxon>
        <taxon>Betaproteobacteria</taxon>
        <taxon>Burkholderiales</taxon>
        <taxon>Piscinibacterium</taxon>
    </lineage>
</organism>
<comment type="subunit">
    <text evidence="4 15 16">Homodimer.</text>
</comment>
<dbReference type="NCBIfam" id="NF000648">
    <property type="entry name" value="PRK00026.1"/>
    <property type="match status" value="1"/>
</dbReference>
<evidence type="ECO:0000256" key="16">
    <source>
        <dbReference type="RuleBase" id="RU003464"/>
    </source>
</evidence>
<evidence type="ECO:0000313" key="18">
    <source>
        <dbReference type="EMBL" id="MFC3147143.1"/>
    </source>
</evidence>
<dbReference type="PANTHER" id="PTHR46417">
    <property type="entry name" value="TRNA (GUANINE-N(1)-)-METHYLTRANSFERASE"/>
    <property type="match status" value="1"/>
</dbReference>
<dbReference type="NCBIfam" id="TIGR00088">
    <property type="entry name" value="trmD"/>
    <property type="match status" value="1"/>
</dbReference>